<dbReference type="GO" id="GO:0046872">
    <property type="term" value="F:metal ion binding"/>
    <property type="evidence" value="ECO:0007669"/>
    <property type="project" value="UniProtKB-KW"/>
</dbReference>
<sequence length="148" mass="16555">MAVRQIRYLEDPILRKKSREITDINDRIKTLLDDMVETMYKSEGVGLAAPQVGILRKAVVIDVGEGLLKLVNPEILEVEGENIDFEGCLSIPGSSGKVIRPERVKVKYLDIDGNEKIIEGTGLLARALCHEIDHLDGILFIDKMIEEE</sequence>
<organism evidence="3 4">
    <name type="scientific">Sporanaerobacter acetigenes DSM 13106</name>
    <dbReference type="NCBI Taxonomy" id="1123281"/>
    <lineage>
        <taxon>Bacteria</taxon>
        <taxon>Bacillati</taxon>
        <taxon>Bacillota</taxon>
        <taxon>Tissierellia</taxon>
        <taxon>Tissierellales</taxon>
        <taxon>Sporanaerobacteraceae</taxon>
        <taxon>Sporanaerobacter</taxon>
    </lineage>
</organism>
<feature type="binding site" evidence="2">
    <location>
        <position position="88"/>
    </location>
    <ligand>
        <name>Fe cation</name>
        <dbReference type="ChEBI" id="CHEBI:24875"/>
    </ligand>
</feature>
<dbReference type="CDD" id="cd00487">
    <property type="entry name" value="Pep_deformylase"/>
    <property type="match status" value="1"/>
</dbReference>
<comment type="similarity">
    <text evidence="1 2">Belongs to the polypeptide deformylase family.</text>
</comment>
<proteinExistence type="inferred from homology"/>
<gene>
    <name evidence="2" type="primary">def</name>
    <name evidence="3" type="ORF">SAMN02745180_01867</name>
</gene>
<dbReference type="GO" id="GO:0042586">
    <property type="term" value="F:peptide deformylase activity"/>
    <property type="evidence" value="ECO:0007669"/>
    <property type="project" value="UniProtKB-UniRule"/>
</dbReference>
<reference evidence="3 4" key="1">
    <citation type="submission" date="2016-11" db="EMBL/GenBank/DDBJ databases">
        <authorList>
            <person name="Jaros S."/>
            <person name="Januszkiewicz K."/>
            <person name="Wedrychowicz H."/>
        </authorList>
    </citation>
    <scope>NUCLEOTIDE SEQUENCE [LARGE SCALE GENOMIC DNA]</scope>
    <source>
        <strain evidence="3 4">DSM 13106</strain>
    </source>
</reference>
<dbReference type="Pfam" id="PF01327">
    <property type="entry name" value="Pep_deformylase"/>
    <property type="match status" value="1"/>
</dbReference>
<dbReference type="HAMAP" id="MF_00163">
    <property type="entry name" value="Pep_deformylase"/>
    <property type="match status" value="1"/>
</dbReference>
<dbReference type="PRINTS" id="PR01576">
    <property type="entry name" value="PDEFORMYLASE"/>
</dbReference>
<feature type="binding site" evidence="2">
    <location>
        <position position="134"/>
    </location>
    <ligand>
        <name>Fe cation</name>
        <dbReference type="ChEBI" id="CHEBI:24875"/>
    </ligand>
</feature>
<dbReference type="STRING" id="1123281.SAMN02745180_01867"/>
<feature type="active site" evidence="2">
    <location>
        <position position="131"/>
    </location>
</feature>
<evidence type="ECO:0000256" key="2">
    <source>
        <dbReference type="HAMAP-Rule" id="MF_00163"/>
    </source>
</evidence>
<accession>A0A1M5XWU4</accession>
<dbReference type="Gene3D" id="3.90.45.10">
    <property type="entry name" value="Peptide deformylase"/>
    <property type="match status" value="1"/>
</dbReference>
<dbReference type="NCBIfam" id="NF001159">
    <property type="entry name" value="PRK00150.1-3"/>
    <property type="match status" value="1"/>
</dbReference>
<dbReference type="Proteomes" id="UP000184389">
    <property type="component" value="Unassembled WGS sequence"/>
</dbReference>
<dbReference type="PIRSF" id="PIRSF004749">
    <property type="entry name" value="Pep_def"/>
    <property type="match status" value="1"/>
</dbReference>
<dbReference type="NCBIfam" id="TIGR00079">
    <property type="entry name" value="pept_deformyl"/>
    <property type="match status" value="1"/>
</dbReference>
<keyword evidence="2" id="KW-0408">Iron</keyword>
<keyword evidence="2" id="KW-0479">Metal-binding</keyword>
<name>A0A1M5XWU4_9FIRM</name>
<keyword evidence="2" id="KW-0648">Protein biosynthesis</keyword>
<dbReference type="RefSeq" id="WP_072744527.1">
    <property type="nucleotide sequence ID" value="NZ_FQXR01000008.1"/>
</dbReference>
<dbReference type="GO" id="GO:0006412">
    <property type="term" value="P:translation"/>
    <property type="evidence" value="ECO:0007669"/>
    <property type="project" value="UniProtKB-UniRule"/>
</dbReference>
<dbReference type="EC" id="3.5.1.88" evidence="2"/>
<feature type="binding site" evidence="2">
    <location>
        <position position="130"/>
    </location>
    <ligand>
        <name>Fe cation</name>
        <dbReference type="ChEBI" id="CHEBI:24875"/>
    </ligand>
</feature>
<keyword evidence="2" id="KW-0378">Hydrolase</keyword>
<evidence type="ECO:0000256" key="1">
    <source>
        <dbReference type="ARBA" id="ARBA00010759"/>
    </source>
</evidence>
<comment type="function">
    <text evidence="2">Removes the formyl group from the N-terminal Met of newly synthesized proteins. Requires at least a dipeptide for an efficient rate of reaction. N-terminal L-methionine is a prerequisite for activity but the enzyme has broad specificity at other positions.</text>
</comment>
<dbReference type="InterPro" id="IPR023635">
    <property type="entry name" value="Peptide_deformylase"/>
</dbReference>
<evidence type="ECO:0000313" key="4">
    <source>
        <dbReference type="Proteomes" id="UP000184389"/>
    </source>
</evidence>
<dbReference type="AlphaFoldDB" id="A0A1M5XWU4"/>
<keyword evidence="4" id="KW-1185">Reference proteome</keyword>
<dbReference type="InterPro" id="IPR036821">
    <property type="entry name" value="Peptide_deformylase_sf"/>
</dbReference>
<evidence type="ECO:0000313" key="3">
    <source>
        <dbReference type="EMBL" id="SHI04216.1"/>
    </source>
</evidence>
<comment type="catalytic activity">
    <reaction evidence="2">
        <text>N-terminal N-formyl-L-methionyl-[peptide] + H2O = N-terminal L-methionyl-[peptide] + formate</text>
        <dbReference type="Rhea" id="RHEA:24420"/>
        <dbReference type="Rhea" id="RHEA-COMP:10639"/>
        <dbReference type="Rhea" id="RHEA-COMP:10640"/>
        <dbReference type="ChEBI" id="CHEBI:15377"/>
        <dbReference type="ChEBI" id="CHEBI:15740"/>
        <dbReference type="ChEBI" id="CHEBI:49298"/>
        <dbReference type="ChEBI" id="CHEBI:64731"/>
        <dbReference type="EC" id="3.5.1.88"/>
    </reaction>
</comment>
<protein>
    <recommendedName>
        <fullName evidence="2">Peptide deformylase</fullName>
        <shortName evidence="2">PDF</shortName>
        <ecNumber evidence="2">3.5.1.88</ecNumber>
    </recommendedName>
    <alternativeName>
        <fullName evidence="2">Polypeptide deformylase</fullName>
    </alternativeName>
</protein>
<dbReference type="EMBL" id="FQXR01000008">
    <property type="protein sequence ID" value="SHI04216.1"/>
    <property type="molecule type" value="Genomic_DNA"/>
</dbReference>
<dbReference type="PANTHER" id="PTHR10458:SF22">
    <property type="entry name" value="PEPTIDE DEFORMYLASE"/>
    <property type="match status" value="1"/>
</dbReference>
<dbReference type="PANTHER" id="PTHR10458">
    <property type="entry name" value="PEPTIDE DEFORMYLASE"/>
    <property type="match status" value="1"/>
</dbReference>
<comment type="cofactor">
    <cofactor evidence="2">
        <name>Fe(2+)</name>
        <dbReference type="ChEBI" id="CHEBI:29033"/>
    </cofactor>
    <text evidence="2">Binds 1 Fe(2+) ion.</text>
</comment>
<dbReference type="OrthoDB" id="9784988at2"/>
<dbReference type="SUPFAM" id="SSF56420">
    <property type="entry name" value="Peptide deformylase"/>
    <property type="match status" value="1"/>
</dbReference>